<name>A0A151GR23_DRECN</name>
<dbReference type="Proteomes" id="UP000076580">
    <property type="component" value="Chromosome 01"/>
</dbReference>
<evidence type="ECO:0000259" key="1">
    <source>
        <dbReference type="Pfam" id="PF20150"/>
    </source>
</evidence>
<dbReference type="Pfam" id="PF20150">
    <property type="entry name" value="2EXR"/>
    <property type="match status" value="1"/>
</dbReference>
<accession>A0A151GR23</accession>
<reference evidence="2 3" key="1">
    <citation type="journal article" date="2016" name="Sci. Rep.">
        <title>Insights into Adaptations to a Near-Obligate Nematode Endoparasitic Lifestyle from the Finished Genome of Drechmeria coniospora.</title>
        <authorList>
            <person name="Zhang L."/>
            <person name="Zhou Z."/>
            <person name="Guo Q."/>
            <person name="Fokkens L."/>
            <person name="Miskei M."/>
            <person name="Pocsi I."/>
            <person name="Zhang W."/>
            <person name="Chen M."/>
            <person name="Wang L."/>
            <person name="Sun Y."/>
            <person name="Donzelli B.G."/>
            <person name="Gibson D.M."/>
            <person name="Nelson D.R."/>
            <person name="Luo J.G."/>
            <person name="Rep M."/>
            <person name="Liu H."/>
            <person name="Yang S."/>
            <person name="Wang J."/>
            <person name="Krasnoff S.B."/>
            <person name="Xu Y."/>
            <person name="Molnar I."/>
            <person name="Lin M."/>
        </authorList>
    </citation>
    <scope>NUCLEOTIDE SEQUENCE [LARGE SCALE GENOMIC DNA]</scope>
    <source>
        <strain evidence="2 3">ARSEF 6962</strain>
    </source>
</reference>
<comment type="caution">
    <text evidence="2">The sequence shown here is derived from an EMBL/GenBank/DDBJ whole genome shotgun (WGS) entry which is preliminary data.</text>
</comment>
<protein>
    <recommendedName>
        <fullName evidence="1">2EXR domain-containing protein</fullName>
    </recommendedName>
</protein>
<dbReference type="InParanoid" id="A0A151GR23"/>
<evidence type="ECO:0000313" key="3">
    <source>
        <dbReference type="Proteomes" id="UP000076580"/>
    </source>
</evidence>
<gene>
    <name evidence="2" type="ORF">DCS_00697</name>
</gene>
<proteinExistence type="predicted"/>
<keyword evidence="3" id="KW-1185">Reference proteome</keyword>
<feature type="domain" description="2EXR" evidence="1">
    <location>
        <begin position="130"/>
        <end position="236"/>
    </location>
</feature>
<dbReference type="AlphaFoldDB" id="A0A151GR23"/>
<evidence type="ECO:0000313" key="2">
    <source>
        <dbReference type="EMBL" id="KYK59565.1"/>
    </source>
</evidence>
<organism evidence="2 3">
    <name type="scientific">Drechmeria coniospora</name>
    <name type="common">Nematophagous fungus</name>
    <name type="synonym">Meria coniospora</name>
    <dbReference type="NCBI Taxonomy" id="98403"/>
    <lineage>
        <taxon>Eukaryota</taxon>
        <taxon>Fungi</taxon>
        <taxon>Dikarya</taxon>
        <taxon>Ascomycota</taxon>
        <taxon>Pezizomycotina</taxon>
        <taxon>Sordariomycetes</taxon>
        <taxon>Hypocreomycetidae</taxon>
        <taxon>Hypocreales</taxon>
        <taxon>Ophiocordycipitaceae</taxon>
        <taxon>Drechmeria</taxon>
    </lineage>
</organism>
<sequence length="391" mass="44683">MIYQIAQGNPEGVDSSVPLNLGAGVMLDKEDLDEVYLTSPPQAILNDVMKIRASIDGIQSWITQLPTRHKGNSQRPHALSRLTINDLHGLFTTAELATVSPKEERPVRDPAGCSVRRGLEEPVHKHQQAFPQFCRLPGELRRKIWRMFAPGGRIFEPFFEHNRPLPHGQFTSLKAHYDVDQNDPYVVKLKERHPPPVVRRVCRESRQACDDIGGFLFGIIRNTRRGFWFNYMEDIVLLDSGTLKHVGQLFLGQVRNVAIFYSQLRYEADCEIFIHIVGKYLDQCRNVLVLCCNDFTVNSIWGIPSRCSLTLHPLGDLDLVYKPDYYSYTFTCTNDGEVAWMDFRHVVLQVWKRLLRHEGFSRVPPQPIGIDAIISKEAFEEHKPPAGLLLA</sequence>
<dbReference type="PANTHER" id="PTHR35910:SF1">
    <property type="entry name" value="2EXR DOMAIN-CONTAINING PROTEIN"/>
    <property type="match status" value="1"/>
</dbReference>
<dbReference type="RefSeq" id="XP_040658917.1">
    <property type="nucleotide sequence ID" value="XM_040798034.1"/>
</dbReference>
<dbReference type="EMBL" id="LAYC01000001">
    <property type="protein sequence ID" value="KYK59565.1"/>
    <property type="molecule type" value="Genomic_DNA"/>
</dbReference>
<dbReference type="PANTHER" id="PTHR35910">
    <property type="entry name" value="2EXR DOMAIN-CONTAINING PROTEIN"/>
    <property type="match status" value="1"/>
</dbReference>
<dbReference type="GeneID" id="63713340"/>
<dbReference type="InterPro" id="IPR045518">
    <property type="entry name" value="2EXR"/>
</dbReference>